<accession>A0A0S6U0A0</accession>
<dbReference type="GO" id="GO:0005886">
    <property type="term" value="C:plasma membrane"/>
    <property type="evidence" value="ECO:0007669"/>
    <property type="project" value="UniProtKB-SubCell"/>
</dbReference>
<dbReference type="GO" id="GO:0000155">
    <property type="term" value="F:phosphorelay sensor kinase activity"/>
    <property type="evidence" value="ECO:0007669"/>
    <property type="project" value="InterPro"/>
</dbReference>
<evidence type="ECO:0000256" key="9">
    <source>
        <dbReference type="ARBA" id="ARBA00022777"/>
    </source>
</evidence>
<evidence type="ECO:0000256" key="8">
    <source>
        <dbReference type="ARBA" id="ARBA00022741"/>
    </source>
</evidence>
<dbReference type="InterPro" id="IPR003661">
    <property type="entry name" value="HisK_dim/P_dom"/>
</dbReference>
<feature type="transmembrane region" description="Helical" evidence="14">
    <location>
        <begin position="12"/>
        <end position="31"/>
    </location>
</feature>
<dbReference type="PANTHER" id="PTHR45528:SF1">
    <property type="entry name" value="SENSOR HISTIDINE KINASE CPXA"/>
    <property type="match status" value="1"/>
</dbReference>
<evidence type="ECO:0000256" key="11">
    <source>
        <dbReference type="ARBA" id="ARBA00022989"/>
    </source>
</evidence>
<dbReference type="Pfam" id="PF00512">
    <property type="entry name" value="HisKA"/>
    <property type="match status" value="1"/>
</dbReference>
<keyword evidence="7 14" id="KW-0812">Transmembrane</keyword>
<sequence length="353" mass="41046">MRNKEVYKIEIKMVAAIMCMTFLIDPTLTIIKFIERSIQLRMGVNEPLHILSSNIFFQTLLFFTYFHFVMRKKIGYFININKGLEKILQGNTNIVIPVVSDDELGKLAKNINSMVDKFKDSMVKERKAEQTKIDLITSISHDLRTPLTSILGYLQLIDNDEYKDEFVMRSYVNIVLNKTKRLKVLIDDLFEMTTLNNYGFKIFKQKLDIVELINQLVIEHRVNFRKANIKYRLYFKDEKICILGDSMKLVRAFENLIFNCIKYSKTSEFMDILVDKEGDKAIIEFINYGEAICPLDIPYIFDKFYRGDKSRAEKTGGSGLGLAITKKIIDLHNGKIDVESNVNKTIFKVMLPC</sequence>
<dbReference type="Proteomes" id="UP000054164">
    <property type="component" value="Unassembled WGS sequence"/>
</dbReference>
<keyword evidence="11 14" id="KW-1133">Transmembrane helix</keyword>
<dbReference type="PROSITE" id="PS50109">
    <property type="entry name" value="HIS_KIN"/>
    <property type="match status" value="1"/>
</dbReference>
<feature type="domain" description="HAMP" evidence="16">
    <location>
        <begin position="80"/>
        <end position="123"/>
    </location>
</feature>
<dbReference type="Pfam" id="PF00672">
    <property type="entry name" value="HAMP"/>
    <property type="match status" value="1"/>
</dbReference>
<evidence type="ECO:0000256" key="10">
    <source>
        <dbReference type="ARBA" id="ARBA00022840"/>
    </source>
</evidence>
<proteinExistence type="predicted"/>
<name>A0A0S6U0A0_CLOBO</name>
<dbReference type="SUPFAM" id="SSF158472">
    <property type="entry name" value="HAMP domain-like"/>
    <property type="match status" value="1"/>
</dbReference>
<dbReference type="PROSITE" id="PS50885">
    <property type="entry name" value="HAMP"/>
    <property type="match status" value="1"/>
</dbReference>
<dbReference type="CDD" id="cd00082">
    <property type="entry name" value="HisKA"/>
    <property type="match status" value="1"/>
</dbReference>
<evidence type="ECO:0000256" key="6">
    <source>
        <dbReference type="ARBA" id="ARBA00022679"/>
    </source>
</evidence>
<evidence type="ECO:0000256" key="12">
    <source>
        <dbReference type="ARBA" id="ARBA00023012"/>
    </source>
</evidence>
<evidence type="ECO:0000256" key="4">
    <source>
        <dbReference type="ARBA" id="ARBA00022475"/>
    </source>
</evidence>
<dbReference type="InterPro" id="IPR003660">
    <property type="entry name" value="HAMP_dom"/>
</dbReference>
<keyword evidence="5" id="KW-0597">Phosphoprotein</keyword>
<keyword evidence="10" id="KW-0067">ATP-binding</keyword>
<protein>
    <recommendedName>
        <fullName evidence="3">histidine kinase</fullName>
        <ecNumber evidence="3">2.7.13.3</ecNumber>
    </recommendedName>
</protein>
<evidence type="ECO:0000256" key="2">
    <source>
        <dbReference type="ARBA" id="ARBA00004651"/>
    </source>
</evidence>
<keyword evidence="13 14" id="KW-0472">Membrane</keyword>
<feature type="domain" description="Histidine kinase" evidence="15">
    <location>
        <begin position="138"/>
        <end position="353"/>
    </location>
</feature>
<dbReference type="InterPro" id="IPR050398">
    <property type="entry name" value="HssS/ArlS-like"/>
</dbReference>
<dbReference type="SMART" id="SM00387">
    <property type="entry name" value="HATPase_c"/>
    <property type="match status" value="1"/>
</dbReference>
<keyword evidence="8" id="KW-0547">Nucleotide-binding</keyword>
<dbReference type="Gene3D" id="1.10.287.130">
    <property type="match status" value="1"/>
</dbReference>
<dbReference type="PRINTS" id="PR00344">
    <property type="entry name" value="BCTRLSENSOR"/>
</dbReference>
<evidence type="ECO:0000313" key="17">
    <source>
        <dbReference type="EMBL" id="GAE00889.1"/>
    </source>
</evidence>
<evidence type="ECO:0000256" key="14">
    <source>
        <dbReference type="SAM" id="Phobius"/>
    </source>
</evidence>
<gene>
    <name evidence="17" type="ORF">CBO05C_0579</name>
</gene>
<organism evidence="17">
    <name type="scientific">Clostridium botulinum B str. Osaka05</name>
    <dbReference type="NCBI Taxonomy" id="1407017"/>
    <lineage>
        <taxon>Bacteria</taxon>
        <taxon>Bacillati</taxon>
        <taxon>Bacillota</taxon>
        <taxon>Clostridia</taxon>
        <taxon>Eubacteriales</taxon>
        <taxon>Clostridiaceae</taxon>
        <taxon>Clostridium</taxon>
    </lineage>
</organism>
<dbReference type="InterPro" id="IPR036097">
    <property type="entry name" value="HisK_dim/P_sf"/>
</dbReference>
<evidence type="ECO:0000259" key="16">
    <source>
        <dbReference type="PROSITE" id="PS50885"/>
    </source>
</evidence>
<dbReference type="SUPFAM" id="SSF55874">
    <property type="entry name" value="ATPase domain of HSP90 chaperone/DNA topoisomerase II/histidine kinase"/>
    <property type="match status" value="1"/>
</dbReference>
<keyword evidence="4" id="KW-1003">Cell membrane</keyword>
<dbReference type="GO" id="GO:0005524">
    <property type="term" value="F:ATP binding"/>
    <property type="evidence" value="ECO:0007669"/>
    <property type="project" value="UniProtKB-KW"/>
</dbReference>
<dbReference type="InterPro" id="IPR005467">
    <property type="entry name" value="His_kinase_dom"/>
</dbReference>
<evidence type="ECO:0000259" key="15">
    <source>
        <dbReference type="PROSITE" id="PS50109"/>
    </source>
</evidence>
<dbReference type="HOGENOM" id="CLU_000445_89_3_9"/>
<dbReference type="EMBL" id="DF384213">
    <property type="protein sequence ID" value="GAE00889.1"/>
    <property type="molecule type" value="Genomic_DNA"/>
</dbReference>
<comment type="catalytic activity">
    <reaction evidence="1">
        <text>ATP + protein L-histidine = ADP + protein N-phospho-L-histidine.</text>
        <dbReference type="EC" id="2.7.13.3"/>
    </reaction>
</comment>
<dbReference type="SMART" id="SM00388">
    <property type="entry name" value="HisKA"/>
    <property type="match status" value="1"/>
</dbReference>
<keyword evidence="9" id="KW-0418">Kinase</keyword>
<dbReference type="InterPro" id="IPR003594">
    <property type="entry name" value="HATPase_dom"/>
</dbReference>
<dbReference type="InterPro" id="IPR036890">
    <property type="entry name" value="HATPase_C_sf"/>
</dbReference>
<dbReference type="FunFam" id="3.30.565.10:FF:000013">
    <property type="entry name" value="Two-component sensor histidine kinase"/>
    <property type="match status" value="1"/>
</dbReference>
<dbReference type="RefSeq" id="WP_030033301.1">
    <property type="nucleotide sequence ID" value="NZ_DF384213.1"/>
</dbReference>
<dbReference type="Pfam" id="PF02518">
    <property type="entry name" value="HATPase_c"/>
    <property type="match status" value="1"/>
</dbReference>
<reference evidence="17" key="1">
    <citation type="submission" date="2013-10" db="EMBL/GenBank/DDBJ databases">
        <title>Draft genome sequence of Clostridium botulinum type B strain Osaka05.</title>
        <authorList>
            <person name="Sakaguchi Y."/>
            <person name="Hosomi K."/>
            <person name="Uchiyama J."/>
            <person name="Ogura Y."/>
            <person name="Sakaguchi M."/>
            <person name="Kohda T."/>
            <person name="Mukamoto M."/>
            <person name="Misawa N."/>
            <person name="Matsuzaki S."/>
            <person name="Hayashi T."/>
            <person name="Kozaki S."/>
        </authorList>
    </citation>
    <scope>NUCLEOTIDE SEQUENCE</scope>
    <source>
        <strain evidence="17">Osaka05</strain>
    </source>
</reference>
<keyword evidence="12" id="KW-0902">Two-component regulatory system</keyword>
<evidence type="ECO:0000256" key="13">
    <source>
        <dbReference type="ARBA" id="ARBA00023136"/>
    </source>
</evidence>
<evidence type="ECO:0000256" key="5">
    <source>
        <dbReference type="ARBA" id="ARBA00022553"/>
    </source>
</evidence>
<evidence type="ECO:0000256" key="1">
    <source>
        <dbReference type="ARBA" id="ARBA00000085"/>
    </source>
</evidence>
<dbReference type="Gene3D" id="3.30.565.10">
    <property type="entry name" value="Histidine kinase-like ATPase, C-terminal domain"/>
    <property type="match status" value="1"/>
</dbReference>
<dbReference type="PANTHER" id="PTHR45528">
    <property type="entry name" value="SENSOR HISTIDINE KINASE CPXA"/>
    <property type="match status" value="1"/>
</dbReference>
<dbReference type="AlphaFoldDB" id="A0A0S6U0A0"/>
<dbReference type="EC" id="2.7.13.3" evidence="3"/>
<evidence type="ECO:0000256" key="7">
    <source>
        <dbReference type="ARBA" id="ARBA00022692"/>
    </source>
</evidence>
<dbReference type="CDD" id="cd06225">
    <property type="entry name" value="HAMP"/>
    <property type="match status" value="1"/>
</dbReference>
<feature type="transmembrane region" description="Helical" evidence="14">
    <location>
        <begin position="51"/>
        <end position="70"/>
    </location>
</feature>
<dbReference type="Gene3D" id="6.10.340.10">
    <property type="match status" value="1"/>
</dbReference>
<dbReference type="InterPro" id="IPR004358">
    <property type="entry name" value="Sig_transdc_His_kin-like_C"/>
</dbReference>
<dbReference type="FunFam" id="1.10.287.130:FF:000008">
    <property type="entry name" value="Two-component sensor histidine kinase"/>
    <property type="match status" value="1"/>
</dbReference>
<keyword evidence="6" id="KW-0808">Transferase</keyword>
<comment type="subcellular location">
    <subcellularLocation>
        <location evidence="2">Cell membrane</location>
        <topology evidence="2">Multi-pass membrane protein</topology>
    </subcellularLocation>
</comment>
<evidence type="ECO:0000256" key="3">
    <source>
        <dbReference type="ARBA" id="ARBA00012438"/>
    </source>
</evidence>
<dbReference type="SUPFAM" id="SSF47384">
    <property type="entry name" value="Homodimeric domain of signal transducing histidine kinase"/>
    <property type="match status" value="1"/>
</dbReference>